<comment type="caution">
    <text evidence="4">The sequence shown here is derived from an EMBL/GenBank/DDBJ whole genome shotgun (WGS) entry which is preliminary data.</text>
</comment>
<dbReference type="Proteomes" id="UP000023152">
    <property type="component" value="Unassembled WGS sequence"/>
</dbReference>
<feature type="region of interest" description="Disordered" evidence="3">
    <location>
        <begin position="292"/>
        <end position="353"/>
    </location>
</feature>
<dbReference type="SUPFAM" id="SSF56112">
    <property type="entry name" value="Protein kinase-like (PK-like)"/>
    <property type="match status" value="1"/>
</dbReference>
<dbReference type="InterPro" id="IPR011009">
    <property type="entry name" value="Kinase-like_dom_sf"/>
</dbReference>
<name>X6MGS7_RETFI</name>
<keyword evidence="1" id="KW-0547">Nucleotide-binding</keyword>
<dbReference type="OrthoDB" id="8693905at2759"/>
<keyword evidence="5" id="KW-1185">Reference proteome</keyword>
<dbReference type="EMBL" id="ASPP01020836">
    <property type="protein sequence ID" value="ETO13094.1"/>
    <property type="molecule type" value="Genomic_DNA"/>
</dbReference>
<evidence type="ECO:0000256" key="2">
    <source>
        <dbReference type="ARBA" id="ARBA00022840"/>
    </source>
</evidence>
<evidence type="ECO:0008006" key="6">
    <source>
        <dbReference type="Google" id="ProtNLM"/>
    </source>
</evidence>
<dbReference type="PANTHER" id="PTHR48012:SF2">
    <property type="entry name" value="STERILE20-LIKE KINASE, ISOFORM B"/>
    <property type="match status" value="1"/>
</dbReference>
<feature type="region of interest" description="Disordered" evidence="3">
    <location>
        <begin position="75"/>
        <end position="111"/>
    </location>
</feature>
<dbReference type="GO" id="GO:0005737">
    <property type="term" value="C:cytoplasm"/>
    <property type="evidence" value="ECO:0007669"/>
    <property type="project" value="TreeGrafter"/>
</dbReference>
<evidence type="ECO:0000313" key="5">
    <source>
        <dbReference type="Proteomes" id="UP000023152"/>
    </source>
</evidence>
<dbReference type="AlphaFoldDB" id="X6MGS7"/>
<feature type="compositionally biased region" description="Polar residues" evidence="3">
    <location>
        <begin position="304"/>
        <end position="332"/>
    </location>
</feature>
<organism evidence="4 5">
    <name type="scientific">Reticulomyxa filosa</name>
    <dbReference type="NCBI Taxonomy" id="46433"/>
    <lineage>
        <taxon>Eukaryota</taxon>
        <taxon>Sar</taxon>
        <taxon>Rhizaria</taxon>
        <taxon>Retaria</taxon>
        <taxon>Foraminifera</taxon>
        <taxon>Monothalamids</taxon>
        <taxon>Reticulomyxidae</taxon>
        <taxon>Reticulomyxa</taxon>
    </lineage>
</organism>
<evidence type="ECO:0000313" key="4">
    <source>
        <dbReference type="EMBL" id="ETO13094.1"/>
    </source>
</evidence>
<feature type="region of interest" description="Disordered" evidence="3">
    <location>
        <begin position="130"/>
        <end position="194"/>
    </location>
</feature>
<dbReference type="InterPro" id="IPR050629">
    <property type="entry name" value="STE20/SPS1-PAK"/>
</dbReference>
<reference evidence="4 5" key="1">
    <citation type="journal article" date="2013" name="Curr. Biol.">
        <title>The Genome of the Foraminiferan Reticulomyxa filosa.</title>
        <authorList>
            <person name="Glockner G."/>
            <person name="Hulsmann N."/>
            <person name="Schleicher M."/>
            <person name="Noegel A.A."/>
            <person name="Eichinger L."/>
            <person name="Gallinger C."/>
            <person name="Pawlowski J."/>
            <person name="Sierra R."/>
            <person name="Euteneuer U."/>
            <person name="Pillet L."/>
            <person name="Moustafa A."/>
            <person name="Platzer M."/>
            <person name="Groth M."/>
            <person name="Szafranski K."/>
            <person name="Schliwa M."/>
        </authorList>
    </citation>
    <scope>NUCLEOTIDE SEQUENCE [LARGE SCALE GENOMIC DNA]</scope>
</reference>
<sequence>ALLKIPTNDPPTLYDKKKWSSALHDFLRRCLMMNANERASAEELLQHKFIKGAGKRSITEALVVNSMPLIEQFRMQKRGKHSNPKQQKKKDHHSGRAHNNEKRSSGVTSPNEWQTIIRMDVATIQNQIQSNGSNANGKSANSISTSATTTPTPSYSNTNTPTPAATQTPSHPLLPPHSTKGHITTLPKFDSDNPQFKSSPYFSNENEPLQNWQLFEINKDDNIRSKEWIVRSVLEPSNLDTLTIDQFLPENPGREQLEALKQALISAQKRDQDILQQHYISVRRQIRERIQNANAKPRTHRTSIDSNNSPKAIQATNSIDKSEKSSTTTTPDNKPRQKEKRTKIVKLDDQNIA</sequence>
<dbReference type="Gene3D" id="1.10.510.10">
    <property type="entry name" value="Transferase(Phosphotransferase) domain 1"/>
    <property type="match status" value="1"/>
</dbReference>
<dbReference type="GO" id="GO:0004674">
    <property type="term" value="F:protein serine/threonine kinase activity"/>
    <property type="evidence" value="ECO:0007669"/>
    <property type="project" value="TreeGrafter"/>
</dbReference>
<evidence type="ECO:0000256" key="1">
    <source>
        <dbReference type="ARBA" id="ARBA00022741"/>
    </source>
</evidence>
<accession>X6MGS7</accession>
<feature type="compositionally biased region" description="Low complexity" evidence="3">
    <location>
        <begin position="130"/>
        <end position="169"/>
    </location>
</feature>
<dbReference type="PANTHER" id="PTHR48012">
    <property type="entry name" value="STERILE20-LIKE KINASE, ISOFORM B-RELATED"/>
    <property type="match status" value="1"/>
</dbReference>
<gene>
    <name evidence="4" type="ORF">RFI_24281</name>
</gene>
<proteinExistence type="predicted"/>
<feature type="non-terminal residue" evidence="4">
    <location>
        <position position="1"/>
    </location>
</feature>
<dbReference type="GO" id="GO:0005524">
    <property type="term" value="F:ATP binding"/>
    <property type="evidence" value="ECO:0007669"/>
    <property type="project" value="UniProtKB-KW"/>
</dbReference>
<evidence type="ECO:0000256" key="3">
    <source>
        <dbReference type="SAM" id="MobiDB-lite"/>
    </source>
</evidence>
<keyword evidence="2" id="KW-0067">ATP-binding</keyword>
<feature type="compositionally biased region" description="Basic residues" evidence="3">
    <location>
        <begin position="75"/>
        <end position="96"/>
    </location>
</feature>
<protein>
    <recommendedName>
        <fullName evidence="6">Protein kinase domain-containing protein</fullName>
    </recommendedName>
</protein>